<keyword evidence="3" id="KW-0904">Protein phosphatase</keyword>
<dbReference type="CDD" id="cd00143">
    <property type="entry name" value="PP2Cc"/>
    <property type="match status" value="1"/>
</dbReference>
<keyword evidence="8" id="KW-1185">Reference proteome</keyword>
<keyword evidence="2" id="KW-0378">Hydrolase</keyword>
<comment type="catalytic activity">
    <reaction evidence="4">
        <text>O-phospho-L-seryl-[protein] + H2O = L-seryl-[protein] + phosphate</text>
        <dbReference type="Rhea" id="RHEA:20629"/>
        <dbReference type="Rhea" id="RHEA-COMP:9863"/>
        <dbReference type="Rhea" id="RHEA-COMP:11604"/>
        <dbReference type="ChEBI" id="CHEBI:15377"/>
        <dbReference type="ChEBI" id="CHEBI:29999"/>
        <dbReference type="ChEBI" id="CHEBI:43474"/>
        <dbReference type="ChEBI" id="CHEBI:83421"/>
        <dbReference type="EC" id="3.1.3.16"/>
    </reaction>
</comment>
<proteinExistence type="predicted"/>
<dbReference type="InterPro" id="IPR015655">
    <property type="entry name" value="PP2C"/>
</dbReference>
<dbReference type="EC" id="3.1.3.16" evidence="1"/>
<accession>A0A0K9PIB3</accession>
<sequence>MDSNSEFLLSGGGMSFLSGNRSDHFSYGYYSFKGKRASMEDMFVTSVAEVSGHIIACFGVFDGHGGSRAAQYLKNNLFKNLISHPDFIHDSSSAIAKSFKQTDSDLLNKESGEKKDCGSTAVLALLLNDRLIIANVGDSRAVGCKDGYAIPLSDDHKPERSDERQRIENAGGFVYWAGSWRVGGILSVSRAFGDKQLKDFVVAEPEIMEVCIEEFEFLILASDGIWSVMSNEEAVNIVRKISDTDVSARKLVQEAYSKGSPDNITCIVVRFTPLPIN</sequence>
<comment type="caution">
    <text evidence="7">The sequence shown here is derived from an EMBL/GenBank/DDBJ whole genome shotgun (WGS) entry which is preliminary data.</text>
</comment>
<organism evidence="7 8">
    <name type="scientific">Zostera marina</name>
    <name type="common">Eelgrass</name>
    <dbReference type="NCBI Taxonomy" id="29655"/>
    <lineage>
        <taxon>Eukaryota</taxon>
        <taxon>Viridiplantae</taxon>
        <taxon>Streptophyta</taxon>
        <taxon>Embryophyta</taxon>
        <taxon>Tracheophyta</taxon>
        <taxon>Spermatophyta</taxon>
        <taxon>Magnoliopsida</taxon>
        <taxon>Liliopsida</taxon>
        <taxon>Zosteraceae</taxon>
        <taxon>Zostera</taxon>
    </lineage>
</organism>
<feature type="domain" description="PPM-type phosphatase" evidence="6">
    <location>
        <begin position="26"/>
        <end position="271"/>
    </location>
</feature>
<dbReference type="PROSITE" id="PS51746">
    <property type="entry name" value="PPM_2"/>
    <property type="match status" value="1"/>
</dbReference>
<dbReference type="GO" id="GO:0004722">
    <property type="term" value="F:protein serine/threonine phosphatase activity"/>
    <property type="evidence" value="ECO:0000318"/>
    <property type="project" value="GO_Central"/>
</dbReference>
<dbReference type="EMBL" id="LFYR01000811">
    <property type="protein sequence ID" value="KMZ68808.1"/>
    <property type="molecule type" value="Genomic_DNA"/>
</dbReference>
<evidence type="ECO:0000313" key="7">
    <source>
        <dbReference type="EMBL" id="KMZ68808.1"/>
    </source>
</evidence>
<evidence type="ECO:0000259" key="6">
    <source>
        <dbReference type="PROSITE" id="PS51746"/>
    </source>
</evidence>
<dbReference type="STRING" id="29655.A0A0K9PIB3"/>
<dbReference type="InterPro" id="IPR001932">
    <property type="entry name" value="PPM-type_phosphatase-like_dom"/>
</dbReference>
<evidence type="ECO:0000256" key="2">
    <source>
        <dbReference type="ARBA" id="ARBA00022801"/>
    </source>
</evidence>
<evidence type="ECO:0000256" key="3">
    <source>
        <dbReference type="ARBA" id="ARBA00022912"/>
    </source>
</evidence>
<evidence type="ECO:0000256" key="1">
    <source>
        <dbReference type="ARBA" id="ARBA00013081"/>
    </source>
</evidence>
<evidence type="ECO:0000313" key="8">
    <source>
        <dbReference type="Proteomes" id="UP000036987"/>
    </source>
</evidence>
<dbReference type="AlphaFoldDB" id="A0A0K9PIB3"/>
<dbReference type="InterPro" id="IPR036457">
    <property type="entry name" value="PPM-type-like_dom_sf"/>
</dbReference>
<name>A0A0K9PIB3_ZOSMR</name>
<dbReference type="OrthoDB" id="10264738at2759"/>
<dbReference type="Proteomes" id="UP000036987">
    <property type="component" value="Unassembled WGS sequence"/>
</dbReference>
<dbReference type="OMA" id="MEDYYET"/>
<dbReference type="SMART" id="SM00332">
    <property type="entry name" value="PP2Cc"/>
    <property type="match status" value="1"/>
</dbReference>
<gene>
    <name evidence="7" type="ORF">ZOSMA_22G01030</name>
</gene>
<evidence type="ECO:0000256" key="5">
    <source>
        <dbReference type="ARBA" id="ARBA00048336"/>
    </source>
</evidence>
<reference evidence="8" key="1">
    <citation type="journal article" date="2016" name="Nature">
        <title>The genome of the seagrass Zostera marina reveals angiosperm adaptation to the sea.</title>
        <authorList>
            <person name="Olsen J.L."/>
            <person name="Rouze P."/>
            <person name="Verhelst B."/>
            <person name="Lin Y.-C."/>
            <person name="Bayer T."/>
            <person name="Collen J."/>
            <person name="Dattolo E."/>
            <person name="De Paoli E."/>
            <person name="Dittami S."/>
            <person name="Maumus F."/>
            <person name="Michel G."/>
            <person name="Kersting A."/>
            <person name="Lauritano C."/>
            <person name="Lohaus R."/>
            <person name="Toepel M."/>
            <person name="Tonon T."/>
            <person name="Vanneste K."/>
            <person name="Amirebrahimi M."/>
            <person name="Brakel J."/>
            <person name="Bostroem C."/>
            <person name="Chovatia M."/>
            <person name="Grimwood J."/>
            <person name="Jenkins J.W."/>
            <person name="Jueterbock A."/>
            <person name="Mraz A."/>
            <person name="Stam W.T."/>
            <person name="Tice H."/>
            <person name="Bornberg-Bauer E."/>
            <person name="Green P.J."/>
            <person name="Pearson G.A."/>
            <person name="Procaccini G."/>
            <person name="Duarte C.M."/>
            <person name="Schmutz J."/>
            <person name="Reusch T.B.H."/>
            <person name="Van de Peer Y."/>
        </authorList>
    </citation>
    <scope>NUCLEOTIDE SEQUENCE [LARGE SCALE GENOMIC DNA]</scope>
    <source>
        <strain evidence="8">cv. Finnish</strain>
    </source>
</reference>
<dbReference type="SUPFAM" id="SSF81606">
    <property type="entry name" value="PP2C-like"/>
    <property type="match status" value="1"/>
</dbReference>
<dbReference type="Pfam" id="PF00481">
    <property type="entry name" value="PP2C"/>
    <property type="match status" value="1"/>
</dbReference>
<evidence type="ECO:0000256" key="4">
    <source>
        <dbReference type="ARBA" id="ARBA00047761"/>
    </source>
</evidence>
<dbReference type="GO" id="GO:1902531">
    <property type="term" value="P:regulation of intracellular signal transduction"/>
    <property type="evidence" value="ECO:0000318"/>
    <property type="project" value="GO_Central"/>
</dbReference>
<dbReference type="Gene3D" id="3.60.40.10">
    <property type="entry name" value="PPM-type phosphatase domain"/>
    <property type="match status" value="1"/>
</dbReference>
<comment type="catalytic activity">
    <reaction evidence="5">
        <text>O-phospho-L-threonyl-[protein] + H2O = L-threonyl-[protein] + phosphate</text>
        <dbReference type="Rhea" id="RHEA:47004"/>
        <dbReference type="Rhea" id="RHEA-COMP:11060"/>
        <dbReference type="Rhea" id="RHEA-COMP:11605"/>
        <dbReference type="ChEBI" id="CHEBI:15377"/>
        <dbReference type="ChEBI" id="CHEBI:30013"/>
        <dbReference type="ChEBI" id="CHEBI:43474"/>
        <dbReference type="ChEBI" id="CHEBI:61977"/>
        <dbReference type="EC" id="3.1.3.16"/>
    </reaction>
</comment>
<protein>
    <recommendedName>
        <fullName evidence="1">protein-serine/threonine phosphatase</fullName>
        <ecNumber evidence="1">3.1.3.16</ecNumber>
    </recommendedName>
</protein>
<dbReference type="PANTHER" id="PTHR47992">
    <property type="entry name" value="PROTEIN PHOSPHATASE"/>
    <property type="match status" value="1"/>
</dbReference>